<dbReference type="NCBIfam" id="TIGR00107">
    <property type="entry name" value="deoD"/>
    <property type="match status" value="1"/>
</dbReference>
<dbReference type="Pfam" id="PF01048">
    <property type="entry name" value="PNP_UDP_1"/>
    <property type="match status" value="1"/>
</dbReference>
<protein>
    <recommendedName>
        <fullName evidence="5">Purine nucleoside phosphorylase DeoD-type</fullName>
        <shortName evidence="5">PNP</shortName>
        <ecNumber evidence="5">2.4.2.1</ecNumber>
    </recommendedName>
</protein>
<keyword evidence="2 5" id="KW-0328">Glycosyltransferase</keyword>
<evidence type="ECO:0000256" key="4">
    <source>
        <dbReference type="ARBA" id="ARBA00048447"/>
    </source>
</evidence>
<feature type="binding site" description="in other chain" evidence="5">
    <location>
        <position position="20"/>
    </location>
    <ligand>
        <name>phosphate</name>
        <dbReference type="ChEBI" id="CHEBI:43474"/>
        <note>ligand shared between dimeric partners</note>
    </ligand>
</feature>
<dbReference type="Gene3D" id="3.40.50.1580">
    <property type="entry name" value="Nucleoside phosphorylase domain"/>
    <property type="match status" value="1"/>
</dbReference>
<evidence type="ECO:0000313" key="7">
    <source>
        <dbReference type="EMBL" id="MBE3636674.1"/>
    </source>
</evidence>
<evidence type="ECO:0000256" key="1">
    <source>
        <dbReference type="ARBA" id="ARBA00010456"/>
    </source>
</evidence>
<dbReference type="RefSeq" id="WP_193178857.1">
    <property type="nucleotide sequence ID" value="NZ_JACVXA010000001.1"/>
</dbReference>
<name>A0A8J7CSY8_9RHOB</name>
<evidence type="ECO:0000259" key="6">
    <source>
        <dbReference type="Pfam" id="PF01048"/>
    </source>
</evidence>
<comment type="similarity">
    <text evidence="1 5">Belongs to the PNP/UDP phosphorylase family.</text>
</comment>
<organism evidence="7 8">
    <name type="scientific">Mangrovicoccus algicola</name>
    <dbReference type="NCBI Taxonomy" id="2771008"/>
    <lineage>
        <taxon>Bacteria</taxon>
        <taxon>Pseudomonadati</taxon>
        <taxon>Pseudomonadota</taxon>
        <taxon>Alphaproteobacteria</taxon>
        <taxon>Rhodobacterales</taxon>
        <taxon>Paracoccaceae</taxon>
        <taxon>Mangrovicoccus</taxon>
    </lineage>
</organism>
<evidence type="ECO:0000313" key="8">
    <source>
        <dbReference type="Proteomes" id="UP000609121"/>
    </source>
</evidence>
<evidence type="ECO:0000256" key="3">
    <source>
        <dbReference type="ARBA" id="ARBA00022679"/>
    </source>
</evidence>
<feature type="binding site" description="in other chain" evidence="5">
    <location>
        <begin position="203"/>
        <end position="204"/>
    </location>
    <ligand>
        <name>a purine D-ribonucleoside</name>
        <dbReference type="ChEBI" id="CHEBI:142355"/>
        <note>ligand shared between dimeric partners</note>
    </ligand>
</feature>
<dbReference type="AlphaFoldDB" id="A0A8J7CSY8"/>
<accession>A0A8J7CSY8</accession>
<dbReference type="CDD" id="cd09006">
    <property type="entry name" value="PNP_EcPNPI-like"/>
    <property type="match status" value="1"/>
</dbReference>
<dbReference type="GO" id="GO:0004731">
    <property type="term" value="F:purine-nucleoside phosphorylase activity"/>
    <property type="evidence" value="ECO:0007669"/>
    <property type="project" value="UniProtKB-UniRule"/>
</dbReference>
<feature type="binding site" evidence="5">
    <location>
        <position position="43"/>
    </location>
    <ligand>
        <name>phosphate</name>
        <dbReference type="ChEBI" id="CHEBI:43474"/>
        <note>ligand shared between dimeric partners</note>
    </ligand>
</feature>
<reference evidence="7" key="1">
    <citation type="submission" date="2020-09" db="EMBL/GenBank/DDBJ databases">
        <title>A novel bacterium of genus Mangrovicoccus, isolated from South China Sea.</title>
        <authorList>
            <person name="Huang H."/>
            <person name="Mo K."/>
            <person name="Hu Y."/>
        </authorList>
    </citation>
    <scope>NUCLEOTIDE SEQUENCE</scope>
    <source>
        <strain evidence="7">HB182678</strain>
    </source>
</reference>
<dbReference type="PANTHER" id="PTHR43691">
    <property type="entry name" value="URIDINE PHOSPHORYLASE"/>
    <property type="match status" value="1"/>
</dbReference>
<dbReference type="Proteomes" id="UP000609121">
    <property type="component" value="Unassembled WGS sequence"/>
</dbReference>
<comment type="catalytic activity">
    <reaction evidence="4">
        <text>uridine + phosphate = alpha-D-ribose 1-phosphate + uracil</text>
        <dbReference type="Rhea" id="RHEA:24388"/>
        <dbReference type="ChEBI" id="CHEBI:16704"/>
        <dbReference type="ChEBI" id="CHEBI:17568"/>
        <dbReference type="ChEBI" id="CHEBI:43474"/>
        <dbReference type="ChEBI" id="CHEBI:57720"/>
        <dbReference type="EC" id="2.4.2.3"/>
    </reaction>
</comment>
<dbReference type="InterPro" id="IPR035994">
    <property type="entry name" value="Nucleoside_phosphorylase_sf"/>
</dbReference>
<dbReference type="GO" id="GO:0004850">
    <property type="term" value="F:uridine phosphorylase activity"/>
    <property type="evidence" value="ECO:0007669"/>
    <property type="project" value="UniProtKB-EC"/>
</dbReference>
<feature type="site" description="Important for catalytic activity" evidence="5">
    <location>
        <position position="217"/>
    </location>
</feature>
<feature type="binding site" description="in other chain" evidence="5">
    <location>
        <begin position="87"/>
        <end position="90"/>
    </location>
    <ligand>
        <name>phosphate</name>
        <dbReference type="ChEBI" id="CHEBI:43474"/>
        <note>ligand shared between dimeric partners</note>
    </ligand>
</feature>
<dbReference type="InterPro" id="IPR000845">
    <property type="entry name" value="Nucleoside_phosphorylase_d"/>
</dbReference>
<comment type="catalytic activity">
    <reaction evidence="5">
        <text>a purine D-ribonucleoside + phosphate = a purine nucleobase + alpha-D-ribose 1-phosphate</text>
        <dbReference type="Rhea" id="RHEA:19805"/>
        <dbReference type="ChEBI" id="CHEBI:26386"/>
        <dbReference type="ChEBI" id="CHEBI:43474"/>
        <dbReference type="ChEBI" id="CHEBI:57720"/>
        <dbReference type="ChEBI" id="CHEBI:142355"/>
        <dbReference type="EC" id="2.4.2.1"/>
    </reaction>
</comment>
<dbReference type="GO" id="GO:0005829">
    <property type="term" value="C:cytosol"/>
    <property type="evidence" value="ECO:0007669"/>
    <property type="project" value="TreeGrafter"/>
</dbReference>
<feature type="binding site" description="in other chain" evidence="5">
    <location>
        <begin position="179"/>
        <end position="181"/>
    </location>
    <ligand>
        <name>a purine D-ribonucleoside</name>
        <dbReference type="ChEBI" id="CHEBI:142355"/>
        <note>ligand shared between dimeric partners</note>
    </ligand>
</feature>
<proteinExistence type="inferred from homology"/>
<dbReference type="EMBL" id="JACVXA010000001">
    <property type="protein sequence ID" value="MBE3636674.1"/>
    <property type="molecule type" value="Genomic_DNA"/>
</dbReference>
<evidence type="ECO:0000256" key="2">
    <source>
        <dbReference type="ARBA" id="ARBA00022676"/>
    </source>
</evidence>
<dbReference type="SUPFAM" id="SSF53167">
    <property type="entry name" value="Purine and uridine phosphorylases"/>
    <property type="match status" value="1"/>
</dbReference>
<dbReference type="EC" id="2.4.2.1" evidence="5"/>
<keyword evidence="8" id="KW-1185">Reference proteome</keyword>
<sequence length="234" mass="25063">MTIHIGAKPGDIAETVLMPGDPLRAKWAAETFLDDPVCVNEVRGMLGFTGTWRGNRVTIQGSGMGMPSLSIYANELIRDYGAKTLIRIGSCGAMQEKVALRDIVIGMSCTSMSTPSRGFFRELNFAPCADYGLLAAAVAAAGAKGTPTHCGNIYSADVFYDERPDLNEQMTRHGVLAVEMEAAELYTVAARFGCRALAILTVSDHLLRGEALPSADRQSSFGDMVEIALESAFT</sequence>
<feature type="domain" description="Nucleoside phosphorylase" evidence="6">
    <location>
        <begin position="16"/>
        <end position="211"/>
    </location>
</feature>
<feature type="binding site" evidence="5">
    <location>
        <position position="4"/>
    </location>
    <ligand>
        <name>a purine D-ribonucleoside</name>
        <dbReference type="ChEBI" id="CHEBI:142355"/>
        <note>ligand shared between dimeric partners</note>
    </ligand>
</feature>
<dbReference type="InterPro" id="IPR018016">
    <property type="entry name" value="Nucleoside_phosphorylase_CS"/>
</dbReference>
<dbReference type="InterPro" id="IPR004402">
    <property type="entry name" value="DeoD-type"/>
</dbReference>
<dbReference type="PANTHER" id="PTHR43691:SF11">
    <property type="entry name" value="FI09636P-RELATED"/>
    <property type="match status" value="1"/>
</dbReference>
<comment type="caution">
    <text evidence="7">The sequence shown here is derived from an EMBL/GenBank/DDBJ whole genome shotgun (WGS) entry which is preliminary data.</text>
</comment>
<dbReference type="NCBIfam" id="NF004489">
    <property type="entry name" value="PRK05819.1"/>
    <property type="match status" value="1"/>
</dbReference>
<comment type="catalytic activity">
    <reaction evidence="5">
        <text>a purine 2'-deoxy-D-ribonucleoside + phosphate = a purine nucleobase + 2-deoxy-alpha-D-ribose 1-phosphate</text>
        <dbReference type="Rhea" id="RHEA:36431"/>
        <dbReference type="ChEBI" id="CHEBI:26386"/>
        <dbReference type="ChEBI" id="CHEBI:43474"/>
        <dbReference type="ChEBI" id="CHEBI:57259"/>
        <dbReference type="ChEBI" id="CHEBI:142361"/>
        <dbReference type="EC" id="2.4.2.1"/>
    </reaction>
</comment>
<keyword evidence="3 5" id="KW-0808">Transferase</keyword>
<gene>
    <name evidence="5 7" type="primary">deoD</name>
    <name evidence="7" type="ORF">ICN82_00480</name>
</gene>
<dbReference type="PROSITE" id="PS01232">
    <property type="entry name" value="PNP_UDP_1"/>
    <property type="match status" value="1"/>
</dbReference>
<dbReference type="HAMAP" id="MF_01627">
    <property type="entry name" value="Pur_nucleosid_phosp"/>
    <property type="match status" value="1"/>
</dbReference>
<comment type="function">
    <text evidence="5">Catalyzes the reversible phosphorolytic breakdown of the N-glycosidic bond in the beta-(deoxy)ribonucleoside molecules, with the formation of the corresponding free purine bases and pentose-1-phosphate.</text>
</comment>
<comment type="subunit">
    <text evidence="5">Homohexamer; trimer of homodimers.</text>
</comment>
<feature type="active site" description="Proton donor" evidence="5">
    <location>
        <position position="204"/>
    </location>
</feature>
<dbReference type="GO" id="GO:0006152">
    <property type="term" value="P:purine nucleoside catabolic process"/>
    <property type="evidence" value="ECO:0007669"/>
    <property type="project" value="TreeGrafter"/>
</dbReference>
<evidence type="ECO:0000256" key="5">
    <source>
        <dbReference type="HAMAP-Rule" id="MF_01627"/>
    </source>
</evidence>
<feature type="binding site" description="in other chain" evidence="5">
    <location>
        <position position="24"/>
    </location>
    <ligand>
        <name>phosphate</name>
        <dbReference type="ChEBI" id="CHEBI:43474"/>
        <note>ligand shared between dimeric partners</note>
    </ligand>
</feature>